<comment type="catalytic activity">
    <reaction evidence="6">
        <text>Couples ATP hydrolysis with the unwinding of duplex DNA by translocating in the 3'-5' direction.</text>
        <dbReference type="EC" id="5.6.2.4"/>
    </reaction>
</comment>
<evidence type="ECO:0000259" key="9">
    <source>
        <dbReference type="PROSITE" id="PS51198"/>
    </source>
</evidence>
<dbReference type="InterPro" id="IPR027417">
    <property type="entry name" value="P-loop_NTPase"/>
</dbReference>
<dbReference type="EMBL" id="BART01017413">
    <property type="protein sequence ID" value="GAG77423.1"/>
    <property type="molecule type" value="Genomic_DNA"/>
</dbReference>
<protein>
    <recommendedName>
        <fullName evidence="7">DNA 3'-5' helicase</fullName>
        <ecNumber evidence="7">5.6.2.4</ecNumber>
    </recommendedName>
</protein>
<reference evidence="11" key="1">
    <citation type="journal article" date="2014" name="Front. Microbiol.">
        <title>High frequency of phylogenetically diverse reductive dehalogenase-homologous genes in deep subseafloor sedimentary metagenomes.</title>
        <authorList>
            <person name="Kawai M."/>
            <person name="Futagami T."/>
            <person name="Toyoda A."/>
            <person name="Takaki Y."/>
            <person name="Nishi S."/>
            <person name="Hori S."/>
            <person name="Arai W."/>
            <person name="Tsubouchi T."/>
            <person name="Morono Y."/>
            <person name="Uchiyama I."/>
            <person name="Ito T."/>
            <person name="Fujiyama A."/>
            <person name="Inagaki F."/>
            <person name="Takami H."/>
        </authorList>
    </citation>
    <scope>NUCLEOTIDE SEQUENCE</scope>
    <source>
        <strain evidence="11">Expedition CK06-06</strain>
    </source>
</reference>
<feature type="non-terminal residue" evidence="11">
    <location>
        <position position="300"/>
    </location>
</feature>
<feature type="non-terminal residue" evidence="11">
    <location>
        <position position="1"/>
    </location>
</feature>
<sequence length="300" mass="34924">DPKQYAPRAIASAITAAKSRLLTPQDYIQRSRSYFEEVAGRVYERYQQLLSESNALDFDDLLMKTVQLFKTSPELLSRYQARYRHLLVDEFQDTNLVQYELIKQLAGKFRNICVVGDPDQSIYSWRFADLRNILNFEKDYPEAKVVLLEQNYRSTKMILETASYVISANEQRKPKDLWTDNELGELTTVVETYTEQEEAQFVVSEVERLVGQDKLSLSDCAVMYRTNAQSRALEEVFVRYGMPYKLVASTRFYERREVKDIIAYLRLIQNPYDSVSLLRIINVPGRGIGQRSLSQLSNWA</sequence>
<dbReference type="InterPro" id="IPR014017">
    <property type="entry name" value="DNA_helicase_UvrD-like_C"/>
</dbReference>
<evidence type="ECO:0000256" key="3">
    <source>
        <dbReference type="ARBA" id="ARBA00022806"/>
    </source>
</evidence>
<dbReference type="GO" id="GO:0033202">
    <property type="term" value="C:DNA helicase complex"/>
    <property type="evidence" value="ECO:0007669"/>
    <property type="project" value="TreeGrafter"/>
</dbReference>
<dbReference type="GO" id="GO:0005524">
    <property type="term" value="F:ATP binding"/>
    <property type="evidence" value="ECO:0007669"/>
    <property type="project" value="UniProtKB-KW"/>
</dbReference>
<evidence type="ECO:0000313" key="11">
    <source>
        <dbReference type="EMBL" id="GAG77423.1"/>
    </source>
</evidence>
<evidence type="ECO:0000259" key="10">
    <source>
        <dbReference type="PROSITE" id="PS51217"/>
    </source>
</evidence>
<keyword evidence="1" id="KW-0547">Nucleotide-binding</keyword>
<evidence type="ECO:0000256" key="1">
    <source>
        <dbReference type="ARBA" id="ARBA00022741"/>
    </source>
</evidence>
<dbReference type="AlphaFoldDB" id="X1AZ74"/>
<comment type="catalytic activity">
    <reaction evidence="8">
        <text>ATP + H2O = ADP + phosphate + H(+)</text>
        <dbReference type="Rhea" id="RHEA:13065"/>
        <dbReference type="ChEBI" id="CHEBI:15377"/>
        <dbReference type="ChEBI" id="CHEBI:15378"/>
        <dbReference type="ChEBI" id="CHEBI:30616"/>
        <dbReference type="ChEBI" id="CHEBI:43474"/>
        <dbReference type="ChEBI" id="CHEBI:456216"/>
        <dbReference type="EC" id="5.6.2.4"/>
    </reaction>
</comment>
<dbReference type="Pfam" id="PF13361">
    <property type="entry name" value="UvrD_C"/>
    <property type="match status" value="1"/>
</dbReference>
<evidence type="ECO:0000256" key="7">
    <source>
        <dbReference type="ARBA" id="ARBA00034808"/>
    </source>
</evidence>
<dbReference type="PANTHER" id="PTHR11070:SF2">
    <property type="entry name" value="ATP-DEPENDENT DNA HELICASE SRS2"/>
    <property type="match status" value="1"/>
</dbReference>
<proteinExistence type="predicted"/>
<dbReference type="PROSITE" id="PS51198">
    <property type="entry name" value="UVRD_HELICASE_ATP_BIND"/>
    <property type="match status" value="1"/>
</dbReference>
<evidence type="ECO:0000256" key="6">
    <source>
        <dbReference type="ARBA" id="ARBA00034617"/>
    </source>
</evidence>
<dbReference type="PANTHER" id="PTHR11070">
    <property type="entry name" value="UVRD / RECB / PCRA DNA HELICASE FAMILY MEMBER"/>
    <property type="match status" value="1"/>
</dbReference>
<keyword evidence="5" id="KW-0413">Isomerase</keyword>
<evidence type="ECO:0000256" key="2">
    <source>
        <dbReference type="ARBA" id="ARBA00022801"/>
    </source>
</evidence>
<keyword evidence="4" id="KW-0067">ATP-binding</keyword>
<gene>
    <name evidence="11" type="ORF">S01H4_33156</name>
</gene>
<dbReference type="InterPro" id="IPR014016">
    <property type="entry name" value="UvrD-like_ATP-bd"/>
</dbReference>
<keyword evidence="2" id="KW-0378">Hydrolase</keyword>
<dbReference type="GO" id="GO:0043138">
    <property type="term" value="F:3'-5' DNA helicase activity"/>
    <property type="evidence" value="ECO:0007669"/>
    <property type="project" value="UniProtKB-EC"/>
</dbReference>
<organism evidence="11">
    <name type="scientific">marine sediment metagenome</name>
    <dbReference type="NCBI Taxonomy" id="412755"/>
    <lineage>
        <taxon>unclassified sequences</taxon>
        <taxon>metagenomes</taxon>
        <taxon>ecological metagenomes</taxon>
    </lineage>
</organism>
<feature type="domain" description="UvrD-like helicase C-terminal" evidence="10">
    <location>
        <begin position="156"/>
        <end position="300"/>
    </location>
</feature>
<dbReference type="EC" id="5.6.2.4" evidence="7"/>
<evidence type="ECO:0000256" key="8">
    <source>
        <dbReference type="ARBA" id="ARBA00048988"/>
    </source>
</evidence>
<dbReference type="GO" id="GO:0000725">
    <property type="term" value="P:recombinational repair"/>
    <property type="evidence" value="ECO:0007669"/>
    <property type="project" value="TreeGrafter"/>
</dbReference>
<dbReference type="Gene3D" id="3.40.50.300">
    <property type="entry name" value="P-loop containing nucleotide triphosphate hydrolases"/>
    <property type="match status" value="2"/>
</dbReference>
<dbReference type="GO" id="GO:0003677">
    <property type="term" value="F:DNA binding"/>
    <property type="evidence" value="ECO:0007669"/>
    <property type="project" value="InterPro"/>
</dbReference>
<dbReference type="PROSITE" id="PS51217">
    <property type="entry name" value="UVRD_HELICASE_CTER"/>
    <property type="match status" value="1"/>
</dbReference>
<dbReference type="Gene3D" id="1.10.486.10">
    <property type="entry name" value="PCRA, domain 4"/>
    <property type="match status" value="1"/>
</dbReference>
<feature type="domain" description="UvrD-like helicase ATP-binding" evidence="9">
    <location>
        <begin position="1"/>
        <end position="155"/>
    </location>
</feature>
<dbReference type="CDD" id="cd17932">
    <property type="entry name" value="DEXQc_UvrD"/>
    <property type="match status" value="1"/>
</dbReference>
<evidence type="ECO:0000256" key="5">
    <source>
        <dbReference type="ARBA" id="ARBA00023235"/>
    </source>
</evidence>
<evidence type="ECO:0000256" key="4">
    <source>
        <dbReference type="ARBA" id="ARBA00022840"/>
    </source>
</evidence>
<dbReference type="GO" id="GO:0016787">
    <property type="term" value="F:hydrolase activity"/>
    <property type="evidence" value="ECO:0007669"/>
    <property type="project" value="UniProtKB-KW"/>
</dbReference>
<dbReference type="InterPro" id="IPR000212">
    <property type="entry name" value="DNA_helicase_UvrD/REP"/>
</dbReference>
<comment type="caution">
    <text evidence="11">The sequence shown here is derived from an EMBL/GenBank/DDBJ whole genome shotgun (WGS) entry which is preliminary data.</text>
</comment>
<dbReference type="SUPFAM" id="SSF52540">
    <property type="entry name" value="P-loop containing nucleoside triphosphate hydrolases"/>
    <property type="match status" value="1"/>
</dbReference>
<keyword evidence="3" id="KW-0347">Helicase</keyword>
<name>X1AZ74_9ZZZZ</name>
<dbReference type="GO" id="GO:0005829">
    <property type="term" value="C:cytosol"/>
    <property type="evidence" value="ECO:0007669"/>
    <property type="project" value="TreeGrafter"/>
</dbReference>
<accession>X1AZ74</accession>
<dbReference type="Pfam" id="PF00580">
    <property type="entry name" value="UvrD-helicase"/>
    <property type="match status" value="1"/>
</dbReference>